<accession>A0AA36D4Y1</accession>
<dbReference type="Gene3D" id="2.30.42.10">
    <property type="match status" value="1"/>
</dbReference>
<evidence type="ECO:0000256" key="5">
    <source>
        <dbReference type="ARBA" id="ARBA00023055"/>
    </source>
</evidence>
<dbReference type="SMART" id="SM00228">
    <property type="entry name" value="PDZ"/>
    <property type="match status" value="1"/>
</dbReference>
<dbReference type="CDD" id="cd00029">
    <property type="entry name" value="C1"/>
    <property type="match status" value="1"/>
</dbReference>
<sequence length="1271" mass="141229">MLLTLITGFLLGVIAVICAVIYVIYFDPFGTNSSNPAQFVDQFPPIQIAEEIRKFLRSGEDGGGISKWESTVSLSLLMHLLFQENKDTRVLRRWVHKRLQLELNDLTTRSKAGRFIESIRIRDLNLGTKLPTVHRVRVESAEMSEDRQTFENVVFLIDLEYGGGFETAIDVRTPIVYGGLSLKVTHLAGKLRLIMSRKPYNHWAFSFVSDPVCKIKIDPQIQGHPIKHMVGIVEQQIRKALQRKHVWPNYKVRYRPFFPNPLLQPSPAAEEYAHMKLVGGLEVTVLQGTRIRTALVDQNTAYDVYCTLTIDFRPFLQSTDVSAAHSTSLMLTFSRFDSEGESGLTYEKAVRGQQNLVKVLAVEEGSLAEKANFRKGDIITAINNLPTRSERQVESILKMTGELKVLVERNLDDLEDPDLKDDEDDDILSDGAAENEASHGAGLLQKEHITSEIQTEEQGTVRMRARSTSTNSDSTRRHSLSILPPSTPSFPLHTPSESVSSSVIDINQTFPFTRPPGSATVARTESARVPHVLISTPSMDLRRTRSESQLDVRLPSTSVSIENLIAINPNMSQDPFDISEEACSIEKVTPLGRVPLEQPPTVEPLEIPRAFPDREEDLNYTSASLNIPTHNSQSSLLSNFSNNSSANAEISADEDAKLSRNRPHSTRRARLHATLVAGKKKVLDFMPQKKRPTSLISDTNDSVEMGQEAGESLFAESEQRSRTSSPFPKCPTEFTVKDQEVELPKEEKTKHHRLGRKKKGASPLSPRKSGAGQTSETNNGDSPTSNSAVFAHSRSTRQVHLQPNVQWAQSLHFELDNEGSHRKCYLNMTVHARERNNSSSGTSDPAKPILLGYNSLYLPQILDDCRCTLSNCHRQVFHLRPPPGLNLASLINTSGELSNHPGYDPRLLFGDVTLNFRYFPDGLPEEARSGLLDTSDEDPAKPATASTPASFHDWKPWSAKQSAICALCNGKIWLKNGQRCARCLIVCHNKCQLRANISINCSQNAVLKNDENFEEITSEVCAMPSAVEQPVAGGEGLPQSPSRSDSVPHSMIPPMTPDKAPYRNETEAVSRRTRLKARVSEKIGQFSWRKKKDRPDDGSAGTSQSTYATDLPSPVASIATLLSDVLPQLDGSPFISSVYFQPGNAYNEDTIANAKRLGKSIFSDVSPLEERQRKVNEQIDLIQKAIHETKSGRLEALNRERSESEGERGSNTSRDFEGLDERLQALAVLMLHYCAALQDCCEKEDARREPNPSPSDASSDCTINDSNEQSS</sequence>
<dbReference type="InterPro" id="IPR036034">
    <property type="entry name" value="PDZ_sf"/>
</dbReference>
<keyword evidence="3" id="KW-0479">Metal-binding</keyword>
<feature type="compositionally biased region" description="Basic residues" evidence="8">
    <location>
        <begin position="750"/>
        <end position="760"/>
    </location>
</feature>
<evidence type="ECO:0000256" key="4">
    <source>
        <dbReference type="ARBA" id="ARBA00022833"/>
    </source>
</evidence>
<dbReference type="PROSITE" id="PS50081">
    <property type="entry name" value="ZF_DAG_PE_2"/>
    <property type="match status" value="1"/>
</dbReference>
<dbReference type="GO" id="GO:0051560">
    <property type="term" value="P:mitochondrial calcium ion homeostasis"/>
    <property type="evidence" value="ECO:0007669"/>
    <property type="project" value="InterPro"/>
</dbReference>
<dbReference type="GO" id="GO:0016020">
    <property type="term" value="C:membrane"/>
    <property type="evidence" value="ECO:0007669"/>
    <property type="project" value="UniProtKB-SubCell"/>
</dbReference>
<feature type="region of interest" description="Disordered" evidence="8">
    <location>
        <begin position="1030"/>
        <end position="1064"/>
    </location>
</feature>
<evidence type="ECO:0000259" key="10">
    <source>
        <dbReference type="PROSITE" id="PS50106"/>
    </source>
</evidence>
<dbReference type="GO" id="GO:1990456">
    <property type="term" value="P:mitochondrion-endoplasmic reticulum membrane tethering"/>
    <property type="evidence" value="ECO:0007669"/>
    <property type="project" value="InterPro"/>
</dbReference>
<keyword evidence="6" id="KW-0446">Lipid-binding</keyword>
<dbReference type="InterPro" id="IPR001478">
    <property type="entry name" value="PDZ"/>
</dbReference>
<reference evidence="12" key="1">
    <citation type="submission" date="2023-06" db="EMBL/GenBank/DDBJ databases">
        <authorList>
            <person name="Delattre M."/>
        </authorList>
    </citation>
    <scope>NUCLEOTIDE SEQUENCE</scope>
    <source>
        <strain evidence="12">AF72</strain>
    </source>
</reference>
<dbReference type="InterPro" id="IPR039275">
    <property type="entry name" value="PDZD8"/>
</dbReference>
<dbReference type="AlphaFoldDB" id="A0AA36D4Y1"/>
<feature type="compositionally biased region" description="Polar residues" evidence="8">
    <location>
        <begin position="1254"/>
        <end position="1271"/>
    </location>
</feature>
<keyword evidence="2" id="KW-0813">Transport</keyword>
<dbReference type="PANTHER" id="PTHR21519">
    <property type="entry name" value="PDZ DOMAIN-CONTAINING PROTEIN 8"/>
    <property type="match status" value="1"/>
</dbReference>
<dbReference type="PROSITE" id="PS50106">
    <property type="entry name" value="PDZ"/>
    <property type="match status" value="1"/>
</dbReference>
<dbReference type="EMBL" id="CATQJA010002657">
    <property type="protein sequence ID" value="CAJ0579909.1"/>
    <property type="molecule type" value="Genomic_DNA"/>
</dbReference>
<dbReference type="SUPFAM" id="SSF50156">
    <property type="entry name" value="PDZ domain-like"/>
    <property type="match status" value="1"/>
</dbReference>
<feature type="region of interest" description="Disordered" evidence="8">
    <location>
        <begin position="648"/>
        <end position="788"/>
    </location>
</feature>
<comment type="caution">
    <text evidence="12">The sequence shown here is derived from an EMBL/GenBank/DDBJ whole genome shotgun (WGS) entry which is preliminary data.</text>
</comment>
<evidence type="ECO:0000256" key="6">
    <source>
        <dbReference type="ARBA" id="ARBA00023121"/>
    </source>
</evidence>
<dbReference type="GO" id="GO:0005739">
    <property type="term" value="C:mitochondrion"/>
    <property type="evidence" value="ECO:0007669"/>
    <property type="project" value="GOC"/>
</dbReference>
<evidence type="ECO:0000313" key="13">
    <source>
        <dbReference type="Proteomes" id="UP001177023"/>
    </source>
</evidence>
<keyword evidence="7" id="KW-0472">Membrane</keyword>
<feature type="compositionally biased region" description="Basic and acidic residues" evidence="8">
    <location>
        <begin position="735"/>
        <end position="749"/>
    </location>
</feature>
<evidence type="ECO:0000313" key="12">
    <source>
        <dbReference type="EMBL" id="CAJ0579909.1"/>
    </source>
</evidence>
<dbReference type="CDD" id="cd21674">
    <property type="entry name" value="SMP_PDZD8"/>
    <property type="match status" value="1"/>
</dbReference>
<name>A0AA36D4Y1_9BILA</name>
<dbReference type="InterPro" id="IPR002219">
    <property type="entry name" value="PKC_DAG/PE"/>
</dbReference>
<dbReference type="GO" id="GO:0044233">
    <property type="term" value="C:mitochondria-associated endoplasmic reticulum membrane contact site"/>
    <property type="evidence" value="ECO:0007669"/>
    <property type="project" value="InterPro"/>
</dbReference>
<evidence type="ECO:0008006" key="14">
    <source>
        <dbReference type="Google" id="ProtNLM"/>
    </source>
</evidence>
<organism evidence="12 13">
    <name type="scientific">Mesorhabditis spiculigera</name>
    <dbReference type="NCBI Taxonomy" id="96644"/>
    <lineage>
        <taxon>Eukaryota</taxon>
        <taxon>Metazoa</taxon>
        <taxon>Ecdysozoa</taxon>
        <taxon>Nematoda</taxon>
        <taxon>Chromadorea</taxon>
        <taxon>Rhabditida</taxon>
        <taxon>Rhabditina</taxon>
        <taxon>Rhabditomorpha</taxon>
        <taxon>Rhabditoidea</taxon>
        <taxon>Rhabditidae</taxon>
        <taxon>Mesorhabditinae</taxon>
        <taxon>Mesorhabditis</taxon>
    </lineage>
</organism>
<feature type="region of interest" description="Disordered" evidence="8">
    <location>
        <begin position="1193"/>
        <end position="1216"/>
    </location>
</feature>
<keyword evidence="5" id="KW-0445">Lipid transport</keyword>
<dbReference type="PANTHER" id="PTHR21519:SF1">
    <property type="entry name" value="PDZ DOMAIN-CONTAINING PROTEIN 8"/>
    <property type="match status" value="1"/>
</dbReference>
<keyword evidence="13" id="KW-1185">Reference proteome</keyword>
<dbReference type="Gene3D" id="3.30.60.20">
    <property type="match status" value="1"/>
</dbReference>
<evidence type="ECO:0000256" key="7">
    <source>
        <dbReference type="ARBA" id="ARBA00023136"/>
    </source>
</evidence>
<evidence type="ECO:0000256" key="3">
    <source>
        <dbReference type="ARBA" id="ARBA00022723"/>
    </source>
</evidence>
<dbReference type="SMART" id="SM00109">
    <property type="entry name" value="C1"/>
    <property type="match status" value="1"/>
</dbReference>
<feature type="region of interest" description="Disordered" evidence="8">
    <location>
        <begin position="433"/>
        <end position="496"/>
    </location>
</feature>
<dbReference type="Pfam" id="PF26547">
    <property type="entry name" value="PDZD8_N"/>
    <property type="match status" value="1"/>
</dbReference>
<feature type="domain" description="Phorbol-ester/DAG-type" evidence="9">
    <location>
        <begin position="951"/>
        <end position="1001"/>
    </location>
</feature>
<evidence type="ECO:0000259" key="11">
    <source>
        <dbReference type="PROSITE" id="PS51847"/>
    </source>
</evidence>
<dbReference type="PROSITE" id="PS51847">
    <property type="entry name" value="SMP"/>
    <property type="match status" value="1"/>
</dbReference>
<protein>
    <recommendedName>
        <fullName evidence="14">PDZ domain-containing protein 8</fullName>
    </recommendedName>
</protein>
<dbReference type="PROSITE" id="PS00479">
    <property type="entry name" value="ZF_DAG_PE_1"/>
    <property type="match status" value="1"/>
</dbReference>
<feature type="region of interest" description="Disordered" evidence="8">
    <location>
        <begin position="928"/>
        <end position="949"/>
    </location>
</feature>
<dbReference type="GO" id="GO:0006869">
    <property type="term" value="P:lipid transport"/>
    <property type="evidence" value="ECO:0007669"/>
    <property type="project" value="UniProtKB-KW"/>
</dbReference>
<evidence type="ECO:0000256" key="2">
    <source>
        <dbReference type="ARBA" id="ARBA00022448"/>
    </source>
</evidence>
<keyword evidence="4" id="KW-0862">Zinc</keyword>
<dbReference type="GO" id="GO:0008289">
    <property type="term" value="F:lipid binding"/>
    <property type="evidence" value="ECO:0007669"/>
    <property type="project" value="UniProtKB-KW"/>
</dbReference>
<dbReference type="SUPFAM" id="SSF57889">
    <property type="entry name" value="Cysteine-rich domain"/>
    <property type="match status" value="1"/>
</dbReference>
<evidence type="ECO:0000259" key="9">
    <source>
        <dbReference type="PROSITE" id="PS50081"/>
    </source>
</evidence>
<evidence type="ECO:0000256" key="8">
    <source>
        <dbReference type="SAM" id="MobiDB-lite"/>
    </source>
</evidence>
<dbReference type="InterPro" id="IPR041489">
    <property type="entry name" value="PDZ_6"/>
</dbReference>
<dbReference type="InterPro" id="IPR031468">
    <property type="entry name" value="SMP_LBD"/>
</dbReference>
<dbReference type="GO" id="GO:0046872">
    <property type="term" value="F:metal ion binding"/>
    <property type="evidence" value="ECO:0007669"/>
    <property type="project" value="UniProtKB-KW"/>
</dbReference>
<evidence type="ECO:0000256" key="1">
    <source>
        <dbReference type="ARBA" id="ARBA00004370"/>
    </source>
</evidence>
<gene>
    <name evidence="12" type="ORF">MSPICULIGERA_LOCUS18112</name>
</gene>
<comment type="subcellular location">
    <subcellularLocation>
        <location evidence="1">Membrane</location>
    </subcellularLocation>
</comment>
<feature type="region of interest" description="Disordered" evidence="8">
    <location>
        <begin position="1086"/>
        <end position="1110"/>
    </location>
</feature>
<feature type="domain" description="SMP-LTD" evidence="11">
    <location>
        <begin position="61"/>
        <end position="256"/>
    </location>
</feature>
<dbReference type="Proteomes" id="UP001177023">
    <property type="component" value="Unassembled WGS sequence"/>
</dbReference>
<dbReference type="InterPro" id="IPR046349">
    <property type="entry name" value="C1-like_sf"/>
</dbReference>
<proteinExistence type="predicted"/>
<feature type="compositionally biased region" description="Basic residues" evidence="8">
    <location>
        <begin position="659"/>
        <end position="671"/>
    </location>
</feature>
<feature type="compositionally biased region" description="Polar residues" evidence="8">
    <location>
        <begin position="771"/>
        <end position="788"/>
    </location>
</feature>
<feature type="non-terminal residue" evidence="12">
    <location>
        <position position="1271"/>
    </location>
</feature>
<feature type="domain" description="PDZ" evidence="10">
    <location>
        <begin position="330"/>
        <end position="412"/>
    </location>
</feature>
<feature type="region of interest" description="Disordered" evidence="8">
    <location>
        <begin position="1243"/>
        <end position="1271"/>
    </location>
</feature>
<dbReference type="InterPro" id="IPR058801">
    <property type="entry name" value="PDZD8_N"/>
</dbReference>
<dbReference type="Pfam" id="PF17820">
    <property type="entry name" value="PDZ_6"/>
    <property type="match status" value="1"/>
</dbReference>